<dbReference type="PANTHER" id="PTHR40407">
    <property type="entry name" value="MEMBRANE PROTEIN-LIKE PROTEIN"/>
    <property type="match status" value="1"/>
</dbReference>
<dbReference type="Proteomes" id="UP001596050">
    <property type="component" value="Unassembled WGS sequence"/>
</dbReference>
<evidence type="ECO:0000313" key="3">
    <source>
        <dbReference type="Proteomes" id="UP001596050"/>
    </source>
</evidence>
<evidence type="ECO:0000256" key="1">
    <source>
        <dbReference type="SAM" id="Phobius"/>
    </source>
</evidence>
<dbReference type="RefSeq" id="WP_379786301.1">
    <property type="nucleotide sequence ID" value="NZ_JBHSMU010000019.1"/>
</dbReference>
<proteinExistence type="predicted"/>
<name>A0ABW0LAZ1_9BURK</name>
<gene>
    <name evidence="2" type="ORF">ACFPN5_23635</name>
</gene>
<protein>
    <recommendedName>
        <fullName evidence="4">DUF1624 domain-containing protein</fullName>
    </recommendedName>
</protein>
<feature type="transmembrane region" description="Helical" evidence="1">
    <location>
        <begin position="37"/>
        <end position="60"/>
    </location>
</feature>
<keyword evidence="1" id="KW-1133">Transmembrane helix</keyword>
<comment type="caution">
    <text evidence="2">The sequence shown here is derived from an EMBL/GenBank/DDBJ whole genome shotgun (WGS) entry which is preliminary data.</text>
</comment>
<dbReference type="EMBL" id="JBHSMU010000019">
    <property type="protein sequence ID" value="MFC5462810.1"/>
    <property type="molecule type" value="Genomic_DNA"/>
</dbReference>
<keyword evidence="3" id="KW-1185">Reference proteome</keyword>
<sequence length="116" mass="12817">MSFLNFTKYPPSLDFLLLTLGGGLLVLAWLEGADNALTRVAAVFGGAPLFYYLLHLYALLALQRVAAAALGLQRADVGSVWQVWMIAVLLAAALYWSTRRFGLYKRQSAGGWVKYF</sequence>
<keyword evidence="1" id="KW-0472">Membrane</keyword>
<keyword evidence="1" id="KW-0812">Transmembrane</keyword>
<feature type="transmembrane region" description="Helical" evidence="1">
    <location>
        <begin position="12"/>
        <end position="30"/>
    </location>
</feature>
<organism evidence="2 3">
    <name type="scientific">Massilia niabensis</name>
    <dbReference type="NCBI Taxonomy" id="544910"/>
    <lineage>
        <taxon>Bacteria</taxon>
        <taxon>Pseudomonadati</taxon>
        <taxon>Pseudomonadota</taxon>
        <taxon>Betaproteobacteria</taxon>
        <taxon>Burkholderiales</taxon>
        <taxon>Oxalobacteraceae</taxon>
        <taxon>Telluria group</taxon>
        <taxon>Massilia</taxon>
    </lineage>
</organism>
<evidence type="ECO:0000313" key="2">
    <source>
        <dbReference type="EMBL" id="MFC5462810.1"/>
    </source>
</evidence>
<feature type="transmembrane region" description="Helical" evidence="1">
    <location>
        <begin position="80"/>
        <end position="98"/>
    </location>
</feature>
<reference evidence="3" key="1">
    <citation type="journal article" date="2019" name="Int. J. Syst. Evol. Microbiol.">
        <title>The Global Catalogue of Microorganisms (GCM) 10K type strain sequencing project: providing services to taxonomists for standard genome sequencing and annotation.</title>
        <authorList>
            <consortium name="The Broad Institute Genomics Platform"/>
            <consortium name="The Broad Institute Genome Sequencing Center for Infectious Disease"/>
            <person name="Wu L."/>
            <person name="Ma J."/>
        </authorList>
    </citation>
    <scope>NUCLEOTIDE SEQUENCE [LARGE SCALE GENOMIC DNA]</scope>
    <source>
        <strain evidence="3">KACC 12649</strain>
    </source>
</reference>
<evidence type="ECO:0008006" key="4">
    <source>
        <dbReference type="Google" id="ProtNLM"/>
    </source>
</evidence>
<accession>A0ABW0LAZ1</accession>
<dbReference type="PANTHER" id="PTHR40407:SF1">
    <property type="entry name" value="HEPARAN-ALPHA-GLUCOSAMINIDE N-ACETYLTRANSFERASE CATALYTIC DOMAIN-CONTAINING PROTEIN"/>
    <property type="match status" value="1"/>
</dbReference>